<keyword evidence="8" id="KW-0456">Lyase</keyword>
<dbReference type="AlphaFoldDB" id="A0A8S2GJC1"/>
<dbReference type="Proteomes" id="UP000682733">
    <property type="component" value="Unassembled WGS sequence"/>
</dbReference>
<dbReference type="GO" id="GO:0005739">
    <property type="term" value="C:mitochondrion"/>
    <property type="evidence" value="ECO:0007669"/>
    <property type="project" value="TreeGrafter"/>
</dbReference>
<keyword evidence="4" id="KW-0444">Lipid biosynthesis</keyword>
<evidence type="ECO:0000256" key="5">
    <source>
        <dbReference type="ARBA" id="ARBA00022793"/>
    </source>
</evidence>
<keyword evidence="10" id="KW-0670">Pyruvate</keyword>
<feature type="transmembrane region" description="Helical" evidence="13">
    <location>
        <begin position="82"/>
        <end position="100"/>
    </location>
</feature>
<comment type="caution">
    <text evidence="15">The sequence shown here is derived from an EMBL/GenBank/DDBJ whole genome shotgun (WGS) entry which is preliminary data.</text>
</comment>
<evidence type="ECO:0000313" key="14">
    <source>
        <dbReference type="EMBL" id="CAF0729913.1"/>
    </source>
</evidence>
<name>A0A8S2GJC1_9BILA</name>
<evidence type="ECO:0000256" key="13">
    <source>
        <dbReference type="SAM" id="Phobius"/>
    </source>
</evidence>
<dbReference type="EMBL" id="CAJNOK010000110">
    <property type="protein sequence ID" value="CAF0729913.1"/>
    <property type="molecule type" value="Genomic_DNA"/>
</dbReference>
<dbReference type="EMBL" id="CAJOBA010000110">
    <property type="protein sequence ID" value="CAF3504936.1"/>
    <property type="molecule type" value="Genomic_DNA"/>
</dbReference>
<dbReference type="Proteomes" id="UP000677228">
    <property type="component" value="Unassembled WGS sequence"/>
</dbReference>
<dbReference type="Pfam" id="PF02666">
    <property type="entry name" value="PS_Dcarbxylase"/>
    <property type="match status" value="1"/>
</dbReference>
<evidence type="ECO:0000256" key="11">
    <source>
        <dbReference type="ARBA" id="ARBA00024326"/>
    </source>
</evidence>
<evidence type="ECO:0000256" key="10">
    <source>
        <dbReference type="ARBA" id="ARBA00023317"/>
    </source>
</evidence>
<keyword evidence="13" id="KW-0812">Transmembrane</keyword>
<evidence type="ECO:0000256" key="8">
    <source>
        <dbReference type="ARBA" id="ARBA00023239"/>
    </source>
</evidence>
<keyword evidence="7" id="KW-0594">Phospholipid biosynthesis</keyword>
<evidence type="ECO:0000256" key="6">
    <source>
        <dbReference type="ARBA" id="ARBA00023098"/>
    </source>
</evidence>
<evidence type="ECO:0000256" key="1">
    <source>
        <dbReference type="ARBA" id="ARBA00001928"/>
    </source>
</evidence>
<gene>
    <name evidence="14" type="ORF">OVA965_LOCUS723</name>
    <name evidence="15" type="ORF">TMI583_LOCUS723</name>
</gene>
<protein>
    <recommendedName>
        <fullName evidence="3">phosphatidylserine decarboxylase</fullName>
        <ecNumber evidence="3">4.1.1.65</ecNumber>
    </recommendedName>
</protein>
<evidence type="ECO:0000313" key="15">
    <source>
        <dbReference type="EMBL" id="CAF3504936.1"/>
    </source>
</evidence>
<organism evidence="15 16">
    <name type="scientific">Didymodactylos carnosus</name>
    <dbReference type="NCBI Taxonomy" id="1234261"/>
    <lineage>
        <taxon>Eukaryota</taxon>
        <taxon>Metazoa</taxon>
        <taxon>Spiralia</taxon>
        <taxon>Gnathifera</taxon>
        <taxon>Rotifera</taxon>
        <taxon>Eurotatoria</taxon>
        <taxon>Bdelloidea</taxon>
        <taxon>Philodinida</taxon>
        <taxon>Philodinidae</taxon>
        <taxon>Didymodactylos</taxon>
    </lineage>
</organism>
<evidence type="ECO:0000256" key="3">
    <source>
        <dbReference type="ARBA" id="ARBA00012243"/>
    </source>
</evidence>
<evidence type="ECO:0000313" key="16">
    <source>
        <dbReference type="Proteomes" id="UP000682733"/>
    </source>
</evidence>
<keyword evidence="13" id="KW-0472">Membrane</keyword>
<keyword evidence="6" id="KW-0443">Lipid metabolism</keyword>
<keyword evidence="9" id="KW-1208">Phospholipid metabolism</keyword>
<evidence type="ECO:0000256" key="12">
    <source>
        <dbReference type="ARBA" id="ARBA00045136"/>
    </source>
</evidence>
<dbReference type="PANTHER" id="PTHR10067:SF6">
    <property type="entry name" value="PHOSPHATIDYLSERINE DECARBOXYLASE PROENZYME, MITOCHONDRIAL"/>
    <property type="match status" value="1"/>
</dbReference>
<dbReference type="GO" id="GO:0004609">
    <property type="term" value="F:phosphatidylserine decarboxylase activity"/>
    <property type="evidence" value="ECO:0007669"/>
    <property type="project" value="UniProtKB-EC"/>
</dbReference>
<evidence type="ECO:0000256" key="9">
    <source>
        <dbReference type="ARBA" id="ARBA00023264"/>
    </source>
</evidence>
<accession>A0A8S2GJC1</accession>
<comment type="cofactor">
    <cofactor evidence="1">
        <name>pyruvate</name>
        <dbReference type="ChEBI" id="CHEBI:15361"/>
    </cofactor>
</comment>
<comment type="pathway">
    <text evidence="2">Lipid metabolism.</text>
</comment>
<evidence type="ECO:0000256" key="7">
    <source>
        <dbReference type="ARBA" id="ARBA00023209"/>
    </source>
</evidence>
<proteinExistence type="predicted"/>
<sequence>MILYEYSFEIMNDTTDVPRTLRYWFALFVSSLVSIVIALIIIVLSWYILWKLILCKFGVLRALLQIAKTSSSRMSKRYRFPYIRTFSLFGLSSFVTYLYVRASEIQKYSLCTPNEAWYRSLPMRESSRVWSKVLSINIYPKQLRPILYTYFCKIFDADIEECEYSQELTRYKNFGQFFRRNLRDGIRPIDNQSTVVSPCDGEVLETGLVTSDQLNIVIKGVPYTIKDLFQLDKNEFNRLLAKQIKSSLFYCCIYLNPGNYHHFHSPASWTISERRHITGELMSVRPEFILWIPNLLLLNERVVYIGRYLKGLMTMTMIGATNVGSIDVYFDKTLKTNQKVDDYTFRIWKEYFSSNEKFEKGQSFGEFKMGSCIVLLFEAPSNFQFRCHEGDKILVGQGL</sequence>
<reference evidence="15" key="1">
    <citation type="submission" date="2021-02" db="EMBL/GenBank/DDBJ databases">
        <authorList>
            <person name="Nowell W R."/>
        </authorList>
    </citation>
    <scope>NUCLEOTIDE SEQUENCE</scope>
</reference>
<dbReference type="PANTHER" id="PTHR10067">
    <property type="entry name" value="PHOSPHATIDYLSERINE DECARBOXYLASE"/>
    <property type="match status" value="1"/>
</dbReference>
<comment type="pathway">
    <text evidence="11">Phospholipid metabolism; phosphatidylethanolamine biosynthesis.</text>
</comment>
<feature type="transmembrane region" description="Helical" evidence="13">
    <location>
        <begin position="23"/>
        <end position="49"/>
    </location>
</feature>
<dbReference type="GO" id="GO:0006646">
    <property type="term" value="P:phosphatidylethanolamine biosynthetic process"/>
    <property type="evidence" value="ECO:0007669"/>
    <property type="project" value="TreeGrafter"/>
</dbReference>
<comment type="function">
    <text evidence="12">Catalyzes the formation of phosphatidylethanolamine (PtdEtn) from phosphatidylserine (PtdSer). Plays a central role in phospholipid metabolism and in the interorganelle trafficking of phosphatidylserine. May be involved in lipid droplet biogenesis at the endoplasmic reticulum membrane.</text>
</comment>
<evidence type="ECO:0000256" key="2">
    <source>
        <dbReference type="ARBA" id="ARBA00005189"/>
    </source>
</evidence>
<dbReference type="NCBIfam" id="TIGR00163">
    <property type="entry name" value="PS_decarb"/>
    <property type="match status" value="1"/>
</dbReference>
<dbReference type="InterPro" id="IPR033177">
    <property type="entry name" value="PSD-B"/>
</dbReference>
<keyword evidence="13" id="KW-1133">Transmembrane helix</keyword>
<dbReference type="EC" id="4.1.1.65" evidence="3"/>
<dbReference type="InterPro" id="IPR003817">
    <property type="entry name" value="PS_Dcarbxylase"/>
</dbReference>
<evidence type="ECO:0000256" key="4">
    <source>
        <dbReference type="ARBA" id="ARBA00022516"/>
    </source>
</evidence>
<keyword evidence="5" id="KW-0210">Decarboxylase</keyword>